<proteinExistence type="predicted"/>
<dbReference type="WBParaSite" id="ES5_v2.g27047.t1">
    <property type="protein sequence ID" value="ES5_v2.g27047.t1"/>
    <property type="gene ID" value="ES5_v2.g27047"/>
</dbReference>
<protein>
    <submittedName>
        <fullName evidence="2">Uncharacterized protein</fullName>
    </submittedName>
</protein>
<evidence type="ECO:0000313" key="2">
    <source>
        <dbReference type="WBParaSite" id="ES5_v2.g27047.t1"/>
    </source>
</evidence>
<evidence type="ECO:0000313" key="1">
    <source>
        <dbReference type="Proteomes" id="UP000887579"/>
    </source>
</evidence>
<reference evidence="2" key="1">
    <citation type="submission" date="2022-11" db="UniProtKB">
        <authorList>
            <consortium name="WormBaseParasite"/>
        </authorList>
    </citation>
    <scope>IDENTIFICATION</scope>
</reference>
<accession>A0AC34GBV2</accession>
<name>A0AC34GBV2_9BILA</name>
<sequence length="61" mass="6840">EPMDYTMNDKMPSSIFDNFNDKPMNDNDSTNNDIRNMITGGGFNLLSSDLQLSESSSDEDN</sequence>
<dbReference type="Proteomes" id="UP000887579">
    <property type="component" value="Unplaced"/>
</dbReference>
<organism evidence="1 2">
    <name type="scientific">Panagrolaimus sp. ES5</name>
    <dbReference type="NCBI Taxonomy" id="591445"/>
    <lineage>
        <taxon>Eukaryota</taxon>
        <taxon>Metazoa</taxon>
        <taxon>Ecdysozoa</taxon>
        <taxon>Nematoda</taxon>
        <taxon>Chromadorea</taxon>
        <taxon>Rhabditida</taxon>
        <taxon>Tylenchina</taxon>
        <taxon>Panagrolaimomorpha</taxon>
        <taxon>Panagrolaimoidea</taxon>
        <taxon>Panagrolaimidae</taxon>
        <taxon>Panagrolaimus</taxon>
    </lineage>
</organism>